<accession>A0AAV6KVG2</accession>
<comment type="subcellular location">
    <subcellularLocation>
        <location evidence="1">Nucleus</location>
    </subcellularLocation>
</comment>
<dbReference type="PROSITE" id="PS50967">
    <property type="entry name" value="HRDC"/>
    <property type="match status" value="1"/>
</dbReference>
<dbReference type="FunFam" id="3.30.420.10:FF:000065">
    <property type="entry name" value="Protein RRP6-like 2 isoform A"/>
    <property type="match status" value="1"/>
</dbReference>
<evidence type="ECO:0000259" key="5">
    <source>
        <dbReference type="PROSITE" id="PS50967"/>
    </source>
</evidence>
<dbReference type="InterPro" id="IPR044876">
    <property type="entry name" value="HRDC_dom_sf"/>
</dbReference>
<dbReference type="GO" id="GO:0000467">
    <property type="term" value="P:exonucleolytic trimming to generate mature 3'-end of 5.8S rRNA from tricistronic rRNA transcript (SSU-rRNA, 5.8S rRNA, LSU-rRNA)"/>
    <property type="evidence" value="ECO:0007669"/>
    <property type="project" value="InterPro"/>
</dbReference>
<evidence type="ECO:0000313" key="7">
    <source>
        <dbReference type="Proteomes" id="UP000823749"/>
    </source>
</evidence>
<dbReference type="Gene3D" id="3.30.420.10">
    <property type="entry name" value="Ribonuclease H-like superfamily/Ribonuclease H"/>
    <property type="match status" value="1"/>
</dbReference>
<feature type="region of interest" description="Disordered" evidence="4">
    <location>
        <begin position="173"/>
        <end position="193"/>
    </location>
</feature>
<evidence type="ECO:0000256" key="1">
    <source>
        <dbReference type="ARBA" id="ARBA00004123"/>
    </source>
</evidence>
<reference evidence="6" key="1">
    <citation type="submission" date="2020-08" db="EMBL/GenBank/DDBJ databases">
        <title>Plant Genome Project.</title>
        <authorList>
            <person name="Zhang R.-G."/>
        </authorList>
    </citation>
    <scope>NUCLEOTIDE SEQUENCE</scope>
    <source>
        <strain evidence="6">WSP0</strain>
        <tissue evidence="6">Leaf</tissue>
    </source>
</reference>
<dbReference type="GO" id="GO:0005730">
    <property type="term" value="C:nucleolus"/>
    <property type="evidence" value="ECO:0007669"/>
    <property type="project" value="UniProtKB-ARBA"/>
</dbReference>
<dbReference type="GO" id="GO:0071051">
    <property type="term" value="P:poly(A)-dependent snoRNA 3'-end processing"/>
    <property type="evidence" value="ECO:0007669"/>
    <property type="project" value="TreeGrafter"/>
</dbReference>
<dbReference type="GO" id="GO:0003727">
    <property type="term" value="F:single-stranded RNA binding"/>
    <property type="evidence" value="ECO:0007669"/>
    <property type="project" value="TreeGrafter"/>
</dbReference>
<dbReference type="PANTHER" id="PTHR12124:SF47">
    <property type="entry name" value="EXOSOME COMPONENT 10"/>
    <property type="match status" value="1"/>
</dbReference>
<evidence type="ECO:0000256" key="3">
    <source>
        <dbReference type="ARBA" id="ARBA00023242"/>
    </source>
</evidence>
<dbReference type="InterPro" id="IPR012337">
    <property type="entry name" value="RNaseH-like_sf"/>
</dbReference>
<feature type="domain" description="HRDC" evidence="5">
    <location>
        <begin position="497"/>
        <end position="577"/>
    </location>
</feature>
<proteinExistence type="predicted"/>
<dbReference type="SMART" id="SM00341">
    <property type="entry name" value="HRDC"/>
    <property type="match status" value="1"/>
</dbReference>
<comment type="caution">
    <text evidence="6">The sequence shown here is derived from an EMBL/GenBank/DDBJ whole genome shotgun (WGS) entry which is preliminary data.</text>
</comment>
<dbReference type="Gene3D" id="1.10.150.80">
    <property type="entry name" value="HRDC domain"/>
    <property type="match status" value="1"/>
</dbReference>
<keyword evidence="7" id="KW-1185">Reference proteome</keyword>
<evidence type="ECO:0000256" key="4">
    <source>
        <dbReference type="SAM" id="MobiDB-lite"/>
    </source>
</evidence>
<dbReference type="InterPro" id="IPR002562">
    <property type="entry name" value="3'-5'_exonuclease_dom"/>
</dbReference>
<dbReference type="GO" id="GO:0000166">
    <property type="term" value="F:nucleotide binding"/>
    <property type="evidence" value="ECO:0007669"/>
    <property type="project" value="InterPro"/>
</dbReference>
<evidence type="ECO:0000313" key="6">
    <source>
        <dbReference type="EMBL" id="KAG5556234.1"/>
    </source>
</evidence>
<feature type="compositionally biased region" description="Basic and acidic residues" evidence="4">
    <location>
        <begin position="173"/>
        <end position="182"/>
    </location>
</feature>
<dbReference type="PANTHER" id="PTHR12124">
    <property type="entry name" value="POLYMYOSITIS/SCLERODERMA AUTOANTIGEN-RELATED"/>
    <property type="match status" value="1"/>
</dbReference>
<feature type="region of interest" description="Disordered" evidence="4">
    <location>
        <begin position="1"/>
        <end position="44"/>
    </location>
</feature>
<dbReference type="GO" id="GO:0071035">
    <property type="term" value="P:nuclear polyadenylation-dependent rRNA catabolic process"/>
    <property type="evidence" value="ECO:0007669"/>
    <property type="project" value="TreeGrafter"/>
</dbReference>
<dbReference type="FunFam" id="1.10.150.80:FF:000001">
    <property type="entry name" value="Putative exosome component 10"/>
    <property type="match status" value="1"/>
</dbReference>
<dbReference type="GO" id="GO:0071038">
    <property type="term" value="P:TRAMP-dependent tRNA surveillance pathway"/>
    <property type="evidence" value="ECO:0007669"/>
    <property type="project" value="TreeGrafter"/>
</dbReference>
<dbReference type="Proteomes" id="UP000823749">
    <property type="component" value="Chromosome 3"/>
</dbReference>
<feature type="region of interest" description="Disordered" evidence="4">
    <location>
        <begin position="623"/>
        <end position="642"/>
    </location>
</feature>
<dbReference type="GO" id="GO:0071040">
    <property type="term" value="P:nuclear polyadenylation-dependent antisense transcript catabolic process"/>
    <property type="evidence" value="ECO:0007669"/>
    <property type="project" value="TreeGrafter"/>
</dbReference>
<dbReference type="GO" id="GO:0080188">
    <property type="term" value="P:gene silencing by siRNA-directed DNA methylation"/>
    <property type="evidence" value="ECO:0007669"/>
    <property type="project" value="UniProtKB-ARBA"/>
</dbReference>
<evidence type="ECO:0000256" key="2">
    <source>
        <dbReference type="ARBA" id="ARBA00023158"/>
    </source>
</evidence>
<dbReference type="GO" id="GO:0000176">
    <property type="term" value="C:nuclear exosome (RNase complex)"/>
    <property type="evidence" value="ECO:0007669"/>
    <property type="project" value="TreeGrafter"/>
</dbReference>
<dbReference type="InterPro" id="IPR010997">
    <property type="entry name" value="HRDC-like_sf"/>
</dbReference>
<feature type="compositionally biased region" description="Basic and acidic residues" evidence="4">
    <location>
        <begin position="899"/>
        <end position="921"/>
    </location>
</feature>
<gene>
    <name evidence="6" type="ORF">RHGRI_006742</name>
</gene>
<keyword evidence="2" id="KW-0943">RNA-mediated gene silencing</keyword>
<keyword evidence="3" id="KW-0539">Nucleus</keyword>
<dbReference type="SMART" id="SM00474">
    <property type="entry name" value="35EXOc"/>
    <property type="match status" value="1"/>
</dbReference>
<name>A0AAV6KVG2_9ERIC</name>
<dbReference type="InterPro" id="IPR045092">
    <property type="entry name" value="Rrp6-like"/>
</dbReference>
<sequence>MDTDPSQSQPQSTKHKAEALQRFTSGPLSSSLSKLSGSSRGIPSDKDFHFYYNFAEFKSPAKEISDDAQLMLRAIGSSSAQLWGKEMEFPQGDLDDAYDWLVSANDEVFERFDVSVDDFRRARKEEEEGGPSGMAANAEDSESGFQLVYGKHKKKGLLSQVVVEEKDRVESSVKVASRDKKTMGGKPKVPFHVPSIPRPQDKFKIVVNNSNQPFDHVWLQRSEDGSRFIHPLEKFSILDFVDPNVGHVEPVKPPPIESTPFKLVEEVMDLKELAAKLRGVTEFAVDLEHNHYRSFQGLTCLMQISTRTEDFVVDTLKLRIHIGPYLRELFKDPAKKKVMHGADRDIIWLQRDFGIYVCNLFDTGQASRVLKMERNSLEYLLYHFCAVSANKDQLAADTRMQIGEFVLSLMRCSALLHSLTLIASALYAREDTHYLLHIYDLLRIRLLSASTESENSDDLLVEVYKRSGDLCMQLYEKELLTESSFLYIYGVQGADLNAQQLAIVAGLCEWRDVVARAEDESTGYVLPNKTLLELAKQMPVTTSKLRRLVNSKHPYVERSLGSVVSIIKHSMQNAAAFEETVELIKEWRTQTAFEENMVPADGNEALPPEAPETIKSVTAAQNCGGGISMDDDMSGNPPDSVHLRGSLELGNNIAGICRYGQERASEHFGENGHKMSQADNHVSGLPSGSPIISEQISETNRNLKVSHAGAGATVQVLKKPSRAFGAFLGNSTAKRKFDTGNQDKEEIKLEQIKSSVNLPFHSFVPRDETLQLVVEEPAKVSQRLLHEEPSSIQAQSSTLEDVILLEEKEEDNDEEEGGANVEKSTTIETKNKQLETGDGDETMSLGDLSSSFQNCFKSISETRKAKQPVKPRESGGFLELKPFDYESARKQAWLGNEPDAEKGEKSEGGRKSRAGKADKKKSSTVGKSRNDEESGGFQQGRRRQAFPASGNRSATFH</sequence>
<dbReference type="GO" id="GO:0071044">
    <property type="term" value="P:histone mRNA catabolic process"/>
    <property type="evidence" value="ECO:0007669"/>
    <property type="project" value="TreeGrafter"/>
</dbReference>
<dbReference type="GO" id="GO:0071036">
    <property type="term" value="P:nuclear polyadenylation-dependent snoRNA catabolic process"/>
    <property type="evidence" value="ECO:0007669"/>
    <property type="project" value="TreeGrafter"/>
</dbReference>
<dbReference type="GO" id="GO:0071037">
    <property type="term" value="P:nuclear polyadenylation-dependent snRNA catabolic process"/>
    <property type="evidence" value="ECO:0007669"/>
    <property type="project" value="TreeGrafter"/>
</dbReference>
<dbReference type="AlphaFoldDB" id="A0AAV6KVG2"/>
<dbReference type="Pfam" id="PF01612">
    <property type="entry name" value="DNA_pol_A_exo1"/>
    <property type="match status" value="1"/>
</dbReference>
<dbReference type="InterPro" id="IPR036397">
    <property type="entry name" value="RNaseH_sf"/>
</dbReference>
<dbReference type="GO" id="GO:0000175">
    <property type="term" value="F:3'-5'-RNA exonuclease activity"/>
    <property type="evidence" value="ECO:0007669"/>
    <property type="project" value="InterPro"/>
</dbReference>
<feature type="compositionally biased region" description="Low complexity" evidence="4">
    <location>
        <begin position="25"/>
        <end position="41"/>
    </location>
</feature>
<feature type="region of interest" description="Disordered" evidence="4">
    <location>
        <begin position="808"/>
        <end position="847"/>
    </location>
</feature>
<protein>
    <recommendedName>
        <fullName evidence="5">HRDC domain-containing protein</fullName>
    </recommendedName>
</protein>
<organism evidence="6 7">
    <name type="scientific">Rhododendron griersonianum</name>
    <dbReference type="NCBI Taxonomy" id="479676"/>
    <lineage>
        <taxon>Eukaryota</taxon>
        <taxon>Viridiplantae</taxon>
        <taxon>Streptophyta</taxon>
        <taxon>Embryophyta</taxon>
        <taxon>Tracheophyta</taxon>
        <taxon>Spermatophyta</taxon>
        <taxon>Magnoliopsida</taxon>
        <taxon>eudicotyledons</taxon>
        <taxon>Gunneridae</taxon>
        <taxon>Pentapetalae</taxon>
        <taxon>asterids</taxon>
        <taxon>Ericales</taxon>
        <taxon>Ericaceae</taxon>
        <taxon>Ericoideae</taxon>
        <taxon>Rhodoreae</taxon>
        <taxon>Rhododendron</taxon>
    </lineage>
</organism>
<dbReference type="GO" id="GO:0071039">
    <property type="term" value="P:nuclear polyadenylation-dependent CUT catabolic process"/>
    <property type="evidence" value="ECO:0007669"/>
    <property type="project" value="TreeGrafter"/>
</dbReference>
<dbReference type="SUPFAM" id="SSF53098">
    <property type="entry name" value="Ribonuclease H-like"/>
    <property type="match status" value="1"/>
</dbReference>
<feature type="region of interest" description="Disordered" evidence="4">
    <location>
        <begin position="862"/>
        <end position="957"/>
    </location>
</feature>
<dbReference type="SUPFAM" id="SSF47819">
    <property type="entry name" value="HRDC-like"/>
    <property type="match status" value="1"/>
</dbReference>
<feature type="compositionally biased region" description="Polar residues" evidence="4">
    <location>
        <begin position="1"/>
        <end position="12"/>
    </location>
</feature>
<dbReference type="InterPro" id="IPR002121">
    <property type="entry name" value="HRDC_dom"/>
</dbReference>
<dbReference type="Pfam" id="PF00570">
    <property type="entry name" value="HRDC"/>
    <property type="match status" value="1"/>
</dbReference>
<dbReference type="EMBL" id="JACTNZ010000003">
    <property type="protein sequence ID" value="KAG5556234.1"/>
    <property type="molecule type" value="Genomic_DNA"/>
</dbReference>
<feature type="compositionally biased region" description="Acidic residues" evidence="4">
    <location>
        <begin position="808"/>
        <end position="817"/>
    </location>
</feature>